<proteinExistence type="predicted"/>
<dbReference type="AlphaFoldDB" id="A0A1Q9LGZ6"/>
<protein>
    <recommendedName>
        <fullName evidence="3">DUF3558 domain-containing protein</fullName>
    </recommendedName>
</protein>
<dbReference type="Proteomes" id="UP000186040">
    <property type="component" value="Unassembled WGS sequence"/>
</dbReference>
<comment type="caution">
    <text evidence="1">The sequence shown here is derived from an EMBL/GenBank/DDBJ whole genome shotgun (WGS) entry which is preliminary data.</text>
</comment>
<dbReference type="STRING" id="1193682.BJP25_26835"/>
<evidence type="ECO:0008006" key="3">
    <source>
        <dbReference type="Google" id="ProtNLM"/>
    </source>
</evidence>
<dbReference type="EMBL" id="MKQR01000025">
    <property type="protein sequence ID" value="OLR91285.1"/>
    <property type="molecule type" value="Genomic_DNA"/>
</dbReference>
<evidence type="ECO:0000313" key="2">
    <source>
        <dbReference type="Proteomes" id="UP000186040"/>
    </source>
</evidence>
<sequence>MSAAVAVLVLSGCGVGSAPGAPVVGVAGRPTTPPAVAKSLDLAAASDPCAAVPRSIPLGLGVYGDGQPHEGGGQRYCVWADKVDWPRITVAFSSADPLAEAYRDAERPDPGGDGLRWKLFEPTAVDGQPALVRAQRTDGSRLCEVVVGTGGGGGIVVSAGASGPSDTGGQCRTAVSAANEVVSSLRA</sequence>
<name>A0A1Q9LGZ6_9PSEU</name>
<dbReference type="Pfam" id="PF12079">
    <property type="entry name" value="DUF3558"/>
    <property type="match status" value="1"/>
</dbReference>
<accession>A0A1Q9LGZ6</accession>
<evidence type="ECO:0000313" key="1">
    <source>
        <dbReference type="EMBL" id="OLR91285.1"/>
    </source>
</evidence>
<keyword evidence="2" id="KW-1185">Reference proteome</keyword>
<gene>
    <name evidence="1" type="ORF">BJP25_26835</name>
</gene>
<dbReference type="InterPro" id="IPR024520">
    <property type="entry name" value="DUF3558"/>
</dbReference>
<reference evidence="1 2" key="1">
    <citation type="submission" date="2016-10" db="EMBL/GenBank/DDBJ databases">
        <title>The Draft Genome Sequence of Actinokineospora bangkokensis 44EHWT reveals the biosynthetic pathway of antifungal compounds Thailandins with unusual extender unit butylmalonyl-CoA.</title>
        <authorList>
            <person name="Greule A."/>
            <person name="Intra B."/>
            <person name="Flemming S."/>
            <person name="Rommel M.G."/>
            <person name="Panbangred W."/>
            <person name="Bechthold A."/>
        </authorList>
    </citation>
    <scope>NUCLEOTIDE SEQUENCE [LARGE SCALE GENOMIC DNA]</scope>
    <source>
        <strain evidence="1 2">44EHW</strain>
    </source>
</reference>
<organism evidence="1 2">
    <name type="scientific">Actinokineospora bangkokensis</name>
    <dbReference type="NCBI Taxonomy" id="1193682"/>
    <lineage>
        <taxon>Bacteria</taxon>
        <taxon>Bacillati</taxon>
        <taxon>Actinomycetota</taxon>
        <taxon>Actinomycetes</taxon>
        <taxon>Pseudonocardiales</taxon>
        <taxon>Pseudonocardiaceae</taxon>
        <taxon>Actinokineospora</taxon>
    </lineage>
</organism>